<keyword evidence="9 13" id="KW-0653">Protein transport</keyword>
<dbReference type="GO" id="GO:0006886">
    <property type="term" value="P:intracellular protein transport"/>
    <property type="evidence" value="ECO:0007669"/>
    <property type="project" value="InterPro"/>
</dbReference>
<comment type="caution">
    <text evidence="19">The sequence shown here is derived from an EMBL/GenBank/DDBJ whole genome shotgun (WGS) entry which is preliminary data.</text>
</comment>
<dbReference type="EMBL" id="BTGB01000002">
    <property type="protein sequence ID" value="GMM45677.1"/>
    <property type="molecule type" value="Genomic_DNA"/>
</dbReference>
<dbReference type="AlphaFoldDB" id="A0AAV5R310"/>
<dbReference type="InterPro" id="IPR006895">
    <property type="entry name" value="Znf_Sec23_Sec24"/>
</dbReference>
<evidence type="ECO:0000313" key="19">
    <source>
        <dbReference type="EMBL" id="GMM45677.1"/>
    </source>
</evidence>
<organism evidence="19 20">
    <name type="scientific">Pichia kluyveri</name>
    <name type="common">Yeast</name>
    <dbReference type="NCBI Taxonomy" id="36015"/>
    <lineage>
        <taxon>Eukaryota</taxon>
        <taxon>Fungi</taxon>
        <taxon>Dikarya</taxon>
        <taxon>Ascomycota</taxon>
        <taxon>Saccharomycotina</taxon>
        <taxon>Pichiomycetes</taxon>
        <taxon>Pichiales</taxon>
        <taxon>Pichiaceae</taxon>
        <taxon>Pichia</taxon>
    </lineage>
</organism>
<accession>A0AAV5R310</accession>
<dbReference type="InterPro" id="IPR036180">
    <property type="entry name" value="Gelsolin-like_dom_sf"/>
</dbReference>
<dbReference type="GO" id="GO:0005096">
    <property type="term" value="F:GTPase activator activity"/>
    <property type="evidence" value="ECO:0007669"/>
    <property type="project" value="TreeGrafter"/>
</dbReference>
<dbReference type="Gene3D" id="1.20.120.730">
    <property type="entry name" value="Sec23/Sec24 helical domain"/>
    <property type="match status" value="1"/>
</dbReference>
<dbReference type="SUPFAM" id="SSF81811">
    <property type="entry name" value="Helical domain of Sec23/24"/>
    <property type="match status" value="1"/>
</dbReference>
<dbReference type="Pfam" id="PF00626">
    <property type="entry name" value="Gelsolin"/>
    <property type="match status" value="1"/>
</dbReference>
<evidence type="ECO:0000256" key="10">
    <source>
        <dbReference type="ARBA" id="ARBA00023034"/>
    </source>
</evidence>
<evidence type="ECO:0000259" key="18">
    <source>
        <dbReference type="Pfam" id="PF08033"/>
    </source>
</evidence>
<comment type="similarity">
    <text evidence="3 13">Belongs to the SEC23/SEC24 family. SEC23 subfamily.</text>
</comment>
<dbReference type="Gene3D" id="3.40.50.410">
    <property type="entry name" value="von Willebrand factor, type A domain"/>
    <property type="match status" value="1"/>
</dbReference>
<evidence type="ECO:0000256" key="5">
    <source>
        <dbReference type="ARBA" id="ARBA00022723"/>
    </source>
</evidence>
<comment type="function">
    <text evidence="13">Component of the coat protein complex II (COPII) which promotes the formation of transport vesicles from the endoplasmic reticulum (ER). The coat has two main functions, the physical deformation of the endoplasmic reticulum membrane into vesicles and the selection of cargo molecules.</text>
</comment>
<dbReference type="Pfam" id="PF08033">
    <property type="entry name" value="Sec23_BS"/>
    <property type="match status" value="1"/>
</dbReference>
<keyword evidence="12 13" id="KW-0968">Cytoplasmic vesicle</keyword>
<sequence length="787" mass="88263">MADIYEIEDIDGVRFNWNTFPVTRLEAENIASPVGCLYTPLLTRDDLPIANYDPQVCRKCRSILNVFSQIDMNNKIWNCPICLSRNQLPSHYQNISADNVPIELIPQASTIEYILNRSQPPPPPTYIYVIDLCQDLDDLISLKETLINSLDLHPPGTFIGLITFDSVVNVHDLSFTDCCKKYVFSGKRELKSFEIQDQLGIKGNSTKSWNQQLQQISTQFTNTINKFLLPLENPTSKDLIINSINNLQPSKWTIKPGHRALRVTGSALNIASSLIEASYTQCSAKITLFAAGACTFGPGKIVGSELKEPLRSHNDIEKGSAKHYKDAVKFYNKLSIKAIGSNRDSNDKFFDNSSTSIFSVDIFAGCYDQVGIYEMKTLSNKTGGVLLVTDSFQTSIFKNSFLATFNKDNDGYPLTYFDGKFEVFTSPKLKVSGVIGHCKSLKRNGDNVSDIQVGDGQTNQWQMCSISPKHTYAVFFDIQTVGSIEQKNSFVPEVYIQFQTTYRHTDGTFRTRVTTLNRLTSLRGELANSFDQEAAAVLYARLVVHKLENGGEYSDLLRWIDKSLVKLCSAYGDYSKNDSSSFRLSHKLSLLPQFIYHLRRSQFLQVFNCSPDETAFYHHTLLRVDVRDSLVMIQPTLVRFKADGSEPEPVLLDSASLTPDSVLLLDAFFYTVIYFGHIAAEWRDANYSRDDYPGVYEMIDGAKEEAATLIADRFPLPRYVTCDEGKSQARFLYSKLNPSENDSNNNIGGGGGQMGNFGGDSNTVVHTEDVSLRTFFTHLAKLVVNVA</sequence>
<keyword evidence="20" id="KW-1185">Reference proteome</keyword>
<keyword evidence="4 13" id="KW-0813">Transport</keyword>
<dbReference type="Proteomes" id="UP001378960">
    <property type="component" value="Unassembled WGS sequence"/>
</dbReference>
<keyword evidence="6 13" id="KW-0256">Endoplasmic reticulum</keyword>
<dbReference type="InterPro" id="IPR006896">
    <property type="entry name" value="Sec23/24_trunk_dom"/>
</dbReference>
<proteinExistence type="inferred from homology"/>
<evidence type="ECO:0000256" key="6">
    <source>
        <dbReference type="ARBA" id="ARBA00022824"/>
    </source>
</evidence>
<dbReference type="GO" id="GO:0090110">
    <property type="term" value="P:COPII-coated vesicle cargo loading"/>
    <property type="evidence" value="ECO:0007669"/>
    <property type="project" value="TreeGrafter"/>
</dbReference>
<dbReference type="InterPro" id="IPR036175">
    <property type="entry name" value="Sec23/24_helical_dom_sf"/>
</dbReference>
<feature type="domain" description="Sec23/Sec24 beta-sandwich" evidence="18">
    <location>
        <begin position="417"/>
        <end position="518"/>
    </location>
</feature>
<dbReference type="InterPro" id="IPR029006">
    <property type="entry name" value="ADF-H/Gelsolin-like_dom_sf"/>
</dbReference>
<dbReference type="SUPFAM" id="SSF81995">
    <property type="entry name" value="beta-sandwich domain of Sec23/24"/>
    <property type="match status" value="1"/>
</dbReference>
<keyword evidence="11 13" id="KW-0472">Membrane</keyword>
<evidence type="ECO:0000256" key="13">
    <source>
        <dbReference type="RuleBase" id="RU365030"/>
    </source>
</evidence>
<keyword evidence="8 13" id="KW-0931">ER-Golgi transport</keyword>
<evidence type="ECO:0000259" key="14">
    <source>
        <dbReference type="Pfam" id="PF00626"/>
    </source>
</evidence>
<evidence type="ECO:0000256" key="1">
    <source>
        <dbReference type="ARBA" id="ARBA00004299"/>
    </source>
</evidence>
<dbReference type="Gene3D" id="3.40.20.10">
    <property type="entry name" value="Severin"/>
    <property type="match status" value="1"/>
</dbReference>
<evidence type="ECO:0000313" key="20">
    <source>
        <dbReference type="Proteomes" id="UP001378960"/>
    </source>
</evidence>
<evidence type="ECO:0000256" key="7">
    <source>
        <dbReference type="ARBA" id="ARBA00022833"/>
    </source>
</evidence>
<feature type="domain" description="Zinc finger Sec23/Sec24-type" evidence="15">
    <location>
        <begin position="54"/>
        <end position="92"/>
    </location>
</feature>
<dbReference type="InterPro" id="IPR036174">
    <property type="entry name" value="Znf_Sec23_Sec24_sf"/>
</dbReference>
<dbReference type="FunFam" id="3.40.50.410:FF:000043">
    <property type="entry name" value="Protein transport protein SEC23"/>
    <property type="match status" value="1"/>
</dbReference>
<dbReference type="GO" id="GO:0030127">
    <property type="term" value="C:COPII vesicle coat"/>
    <property type="evidence" value="ECO:0007669"/>
    <property type="project" value="InterPro"/>
</dbReference>
<feature type="domain" description="Sec23/Sec24 helical" evidence="17">
    <location>
        <begin position="531"/>
        <end position="630"/>
    </location>
</feature>
<evidence type="ECO:0000256" key="11">
    <source>
        <dbReference type="ARBA" id="ARBA00023136"/>
    </source>
</evidence>
<dbReference type="GO" id="GO:0008270">
    <property type="term" value="F:zinc ion binding"/>
    <property type="evidence" value="ECO:0007669"/>
    <property type="project" value="InterPro"/>
</dbReference>
<reference evidence="19 20" key="1">
    <citation type="journal article" date="2023" name="Elife">
        <title>Identification of key yeast species and microbe-microbe interactions impacting larval growth of Drosophila in the wild.</title>
        <authorList>
            <person name="Mure A."/>
            <person name="Sugiura Y."/>
            <person name="Maeda R."/>
            <person name="Honda K."/>
            <person name="Sakurai N."/>
            <person name="Takahashi Y."/>
            <person name="Watada M."/>
            <person name="Katoh T."/>
            <person name="Gotoh A."/>
            <person name="Gotoh Y."/>
            <person name="Taniguchi I."/>
            <person name="Nakamura K."/>
            <person name="Hayashi T."/>
            <person name="Katayama T."/>
            <person name="Uemura T."/>
            <person name="Hattori Y."/>
        </authorList>
    </citation>
    <scope>NUCLEOTIDE SEQUENCE [LARGE SCALE GENOMIC DNA]</scope>
    <source>
        <strain evidence="19 20">PK-24</strain>
    </source>
</reference>
<dbReference type="GO" id="GO:0070971">
    <property type="term" value="C:endoplasmic reticulum exit site"/>
    <property type="evidence" value="ECO:0007669"/>
    <property type="project" value="TreeGrafter"/>
</dbReference>
<evidence type="ECO:0000256" key="12">
    <source>
        <dbReference type="ARBA" id="ARBA00023329"/>
    </source>
</evidence>
<dbReference type="GO" id="GO:0005789">
    <property type="term" value="C:endoplasmic reticulum membrane"/>
    <property type="evidence" value="ECO:0007669"/>
    <property type="project" value="UniProtKB-SubCell"/>
</dbReference>
<dbReference type="InterPro" id="IPR006900">
    <property type="entry name" value="Sec23/24_helical_dom"/>
</dbReference>
<dbReference type="Gene3D" id="2.30.30.380">
    <property type="entry name" value="Zn-finger domain of Sec23/24"/>
    <property type="match status" value="1"/>
</dbReference>
<dbReference type="SUPFAM" id="SSF82919">
    <property type="entry name" value="Zn-finger domain of Sec23/24"/>
    <property type="match status" value="1"/>
</dbReference>
<keyword evidence="13" id="KW-0963">Cytoplasm</keyword>
<dbReference type="Pfam" id="PF04815">
    <property type="entry name" value="Sec23_helical"/>
    <property type="match status" value="1"/>
</dbReference>
<protein>
    <recommendedName>
        <fullName evidence="13">Protein transport protein SEC23</fullName>
    </recommendedName>
</protein>
<evidence type="ECO:0000256" key="4">
    <source>
        <dbReference type="ARBA" id="ARBA00022448"/>
    </source>
</evidence>
<dbReference type="InterPro" id="IPR037364">
    <property type="entry name" value="Sec23"/>
</dbReference>
<keyword evidence="10 13" id="KW-0333">Golgi apparatus</keyword>
<gene>
    <name evidence="19" type="ORF">DAPK24_022520</name>
</gene>
<dbReference type="Gene3D" id="2.60.40.1670">
    <property type="entry name" value="beta-sandwich domain of Sec23/24"/>
    <property type="match status" value="1"/>
</dbReference>
<evidence type="ECO:0000259" key="16">
    <source>
        <dbReference type="Pfam" id="PF04811"/>
    </source>
</evidence>
<feature type="domain" description="Gelsolin-like" evidence="14">
    <location>
        <begin position="646"/>
        <end position="732"/>
    </location>
</feature>
<dbReference type="PANTHER" id="PTHR11141">
    <property type="entry name" value="PROTEIN TRANSPORT PROTEIN SEC23"/>
    <property type="match status" value="1"/>
</dbReference>
<dbReference type="SUPFAM" id="SSF53300">
    <property type="entry name" value="vWA-like"/>
    <property type="match status" value="1"/>
</dbReference>
<dbReference type="PANTHER" id="PTHR11141:SF0">
    <property type="entry name" value="PROTEIN TRANSPORT PROTEIN SEC23"/>
    <property type="match status" value="1"/>
</dbReference>
<dbReference type="FunFam" id="2.30.30.380:FF:000001">
    <property type="entry name" value="Protein transport protein SEC23"/>
    <property type="match status" value="1"/>
</dbReference>
<dbReference type="Pfam" id="PF04811">
    <property type="entry name" value="Sec23_trunk"/>
    <property type="match status" value="1"/>
</dbReference>
<dbReference type="InterPro" id="IPR036465">
    <property type="entry name" value="vWFA_dom_sf"/>
</dbReference>
<dbReference type="InterPro" id="IPR007123">
    <property type="entry name" value="Gelsolin-like_dom"/>
</dbReference>
<evidence type="ECO:0000256" key="9">
    <source>
        <dbReference type="ARBA" id="ARBA00022927"/>
    </source>
</evidence>
<dbReference type="GO" id="GO:0000139">
    <property type="term" value="C:Golgi membrane"/>
    <property type="evidence" value="ECO:0007669"/>
    <property type="project" value="UniProtKB-SubCell"/>
</dbReference>
<keyword evidence="7 13" id="KW-0862">Zinc</keyword>
<evidence type="ECO:0000256" key="8">
    <source>
        <dbReference type="ARBA" id="ARBA00022892"/>
    </source>
</evidence>
<evidence type="ECO:0000259" key="17">
    <source>
        <dbReference type="Pfam" id="PF04815"/>
    </source>
</evidence>
<evidence type="ECO:0000259" key="15">
    <source>
        <dbReference type="Pfam" id="PF04810"/>
    </source>
</evidence>
<dbReference type="Pfam" id="PF04810">
    <property type="entry name" value="zf-Sec23_Sec24"/>
    <property type="match status" value="1"/>
</dbReference>
<feature type="domain" description="Sec23/Sec24 trunk" evidence="16">
    <location>
        <begin position="121"/>
        <end position="402"/>
    </location>
</feature>
<dbReference type="InterPro" id="IPR012990">
    <property type="entry name" value="Beta-sandwich_Sec23_24"/>
</dbReference>
<comment type="subcellular location">
    <subcellularLocation>
        <location evidence="13">Cytoplasm</location>
    </subcellularLocation>
    <subcellularLocation>
        <location evidence="1 13">Cytoplasmic vesicle</location>
        <location evidence="1 13">COPII-coated vesicle membrane</location>
        <topology evidence="1 13">Peripheral membrane protein</topology>
        <orientation evidence="1 13">Cytoplasmic side</orientation>
    </subcellularLocation>
    <subcellularLocation>
        <location evidence="2 13">Endoplasmic reticulum membrane</location>
        <topology evidence="2 13">Peripheral membrane protein</topology>
        <orientation evidence="2 13">Cytoplasmic side</orientation>
    </subcellularLocation>
    <subcellularLocation>
        <location evidence="13">Golgi apparatus membrane</location>
        <topology evidence="13">Peripheral membrane protein</topology>
        <orientation evidence="13">Cytoplasmic side</orientation>
    </subcellularLocation>
</comment>
<name>A0AAV5R310_PICKL</name>
<keyword evidence="5 13" id="KW-0479">Metal-binding</keyword>
<evidence type="ECO:0000256" key="2">
    <source>
        <dbReference type="ARBA" id="ARBA00004397"/>
    </source>
</evidence>
<evidence type="ECO:0000256" key="3">
    <source>
        <dbReference type="ARBA" id="ARBA00009210"/>
    </source>
</evidence>
<dbReference type="SUPFAM" id="SSF82754">
    <property type="entry name" value="C-terminal, gelsolin-like domain of Sec23/24"/>
    <property type="match status" value="1"/>
</dbReference>